<comment type="cofactor">
    <cofactor evidence="2">
        <name>Mn(2+)</name>
        <dbReference type="ChEBI" id="CHEBI:29035"/>
    </cofactor>
</comment>
<feature type="binding site" evidence="10 14">
    <location>
        <position position="65"/>
    </location>
    <ligand>
        <name>substrate</name>
    </ligand>
</feature>
<protein>
    <recommendedName>
        <fullName evidence="7 10">Ribulose-phosphate 3-epimerase</fullName>
        <ecNumber evidence="7 10">5.1.3.1</ecNumber>
    </recommendedName>
</protein>
<dbReference type="GO" id="GO:0046872">
    <property type="term" value="F:metal ion binding"/>
    <property type="evidence" value="ECO:0007669"/>
    <property type="project" value="UniProtKB-UniRule"/>
</dbReference>
<comment type="cofactor">
    <cofactor evidence="10 13">
        <name>a divalent metal cation</name>
        <dbReference type="ChEBI" id="CHEBI:60240"/>
    </cofactor>
    <text evidence="10 13">Binds 1 divalent metal cation per subunit.</text>
</comment>
<reference evidence="15" key="2">
    <citation type="submission" date="2020-09" db="EMBL/GenBank/DDBJ databases">
        <authorList>
            <person name="Sun Q."/>
            <person name="Ohkuma M."/>
        </authorList>
    </citation>
    <scope>NUCLEOTIDE SEQUENCE</scope>
    <source>
        <strain evidence="15">JCM 17251</strain>
    </source>
</reference>
<dbReference type="InterPro" id="IPR013785">
    <property type="entry name" value="Aldolase_TIM"/>
</dbReference>
<sequence length="219" mass="23637">MVKIAPSILSADFAQLGNEIKEVATYGADYIHVDVMDGHFVPNITIGPLIVEAIRPVTELPLDVHLMIENPDQYIPAFAKAGADIITVHQEACTHLHRTIQLIRDNGVKPGVVINPATPAELLLPILKDIDMVLIMTVNPGFGGQKFIPETVNKIRQLDSLRKEMGLSFEIEVDGGVNTGTAKICTDAGADVLVAGSAIFSQPDRKQAIKAIVDATRNE</sequence>
<evidence type="ECO:0000256" key="10">
    <source>
        <dbReference type="HAMAP-Rule" id="MF_02227"/>
    </source>
</evidence>
<feature type="binding site" evidence="10">
    <location>
        <begin position="174"/>
        <end position="176"/>
    </location>
    <ligand>
        <name>substrate</name>
    </ligand>
</feature>
<feature type="active site" description="Proton donor" evidence="10 12">
    <location>
        <position position="174"/>
    </location>
</feature>
<evidence type="ECO:0000256" key="9">
    <source>
        <dbReference type="ARBA" id="ARBA00023235"/>
    </source>
</evidence>
<evidence type="ECO:0000313" key="15">
    <source>
        <dbReference type="EMBL" id="GGN49494.1"/>
    </source>
</evidence>
<feature type="binding site" evidence="10 13">
    <location>
        <position position="34"/>
    </location>
    <ligand>
        <name>a divalent metal cation</name>
        <dbReference type="ChEBI" id="CHEBI:60240"/>
    </ligand>
</feature>
<feature type="binding site" evidence="10 14">
    <location>
        <begin position="141"/>
        <end position="144"/>
    </location>
    <ligand>
        <name>substrate</name>
    </ligand>
</feature>
<evidence type="ECO:0000256" key="11">
    <source>
        <dbReference type="PIRNR" id="PIRNR001461"/>
    </source>
</evidence>
<dbReference type="PIRSF" id="PIRSF001461">
    <property type="entry name" value="RPE"/>
    <property type="match status" value="1"/>
</dbReference>
<keyword evidence="13" id="KW-0170">Cobalt</keyword>
<dbReference type="NCBIfam" id="NF004076">
    <property type="entry name" value="PRK05581.1-4"/>
    <property type="match status" value="1"/>
</dbReference>
<evidence type="ECO:0000256" key="12">
    <source>
        <dbReference type="PIRSR" id="PIRSR001461-1"/>
    </source>
</evidence>
<dbReference type="GO" id="GO:0006098">
    <property type="term" value="P:pentose-phosphate shunt"/>
    <property type="evidence" value="ECO:0007669"/>
    <property type="project" value="UniProtKB-UniRule"/>
</dbReference>
<dbReference type="HAMAP" id="MF_02227">
    <property type="entry name" value="RPE"/>
    <property type="match status" value="1"/>
</dbReference>
<comment type="caution">
    <text evidence="15">The sequence shown here is derived from an EMBL/GenBank/DDBJ whole genome shotgun (WGS) entry which is preliminary data.</text>
</comment>
<dbReference type="InterPro" id="IPR026019">
    <property type="entry name" value="Ribul_P_3_epim"/>
</dbReference>
<dbReference type="SUPFAM" id="SSF51366">
    <property type="entry name" value="Ribulose-phoshate binding barrel"/>
    <property type="match status" value="1"/>
</dbReference>
<dbReference type="InterPro" id="IPR000056">
    <property type="entry name" value="Ribul_P_3_epim-like"/>
</dbReference>
<feature type="binding site" evidence="10 14">
    <location>
        <begin position="196"/>
        <end position="197"/>
    </location>
    <ligand>
        <name>substrate</name>
    </ligand>
</feature>
<dbReference type="GO" id="GO:0019323">
    <property type="term" value="P:pentose catabolic process"/>
    <property type="evidence" value="ECO:0007669"/>
    <property type="project" value="UniProtKB-UniRule"/>
</dbReference>
<dbReference type="Gene3D" id="3.20.20.70">
    <property type="entry name" value="Aldolase class I"/>
    <property type="match status" value="1"/>
</dbReference>
<comment type="cofactor">
    <cofactor evidence="3">
        <name>Co(2+)</name>
        <dbReference type="ChEBI" id="CHEBI:48828"/>
    </cofactor>
</comment>
<dbReference type="AlphaFoldDB" id="A0A917XR21"/>
<evidence type="ECO:0000256" key="14">
    <source>
        <dbReference type="PIRSR" id="PIRSR001461-3"/>
    </source>
</evidence>
<evidence type="ECO:0000256" key="7">
    <source>
        <dbReference type="ARBA" id="ARBA00013188"/>
    </source>
</evidence>
<dbReference type="InterPro" id="IPR011060">
    <property type="entry name" value="RibuloseP-bd_barrel"/>
</dbReference>
<keyword evidence="9 10" id="KW-0413">Isomerase</keyword>
<evidence type="ECO:0000256" key="8">
    <source>
        <dbReference type="ARBA" id="ARBA00022723"/>
    </source>
</evidence>
<dbReference type="EC" id="5.1.3.1" evidence="7 10"/>
<keyword evidence="16" id="KW-1185">Reference proteome</keyword>
<keyword evidence="13" id="KW-0464">Manganese</keyword>
<feature type="active site" description="Proton acceptor" evidence="10 12">
    <location>
        <position position="34"/>
    </location>
</feature>
<dbReference type="CDD" id="cd00429">
    <property type="entry name" value="RPE"/>
    <property type="match status" value="1"/>
</dbReference>
<feature type="binding site" evidence="10 13">
    <location>
        <position position="32"/>
    </location>
    <ligand>
        <name>a divalent metal cation</name>
        <dbReference type="ChEBI" id="CHEBI:60240"/>
    </ligand>
</feature>
<evidence type="ECO:0000256" key="6">
    <source>
        <dbReference type="ARBA" id="ARBA00009541"/>
    </source>
</evidence>
<dbReference type="Pfam" id="PF00834">
    <property type="entry name" value="Ribul_P_3_epim"/>
    <property type="match status" value="1"/>
</dbReference>
<name>A0A917XR21_9BACI</name>
<evidence type="ECO:0000256" key="3">
    <source>
        <dbReference type="ARBA" id="ARBA00001941"/>
    </source>
</evidence>
<feature type="binding site" evidence="14">
    <location>
        <position position="176"/>
    </location>
    <ligand>
        <name>substrate</name>
    </ligand>
</feature>
<dbReference type="RefSeq" id="WP_188855682.1">
    <property type="nucleotide sequence ID" value="NZ_BMOS01000001.1"/>
</dbReference>
<feature type="binding site" evidence="10 14">
    <location>
        <position position="7"/>
    </location>
    <ligand>
        <name>substrate</name>
    </ligand>
</feature>
<evidence type="ECO:0000256" key="4">
    <source>
        <dbReference type="ARBA" id="ARBA00001947"/>
    </source>
</evidence>
<evidence type="ECO:0000256" key="2">
    <source>
        <dbReference type="ARBA" id="ARBA00001936"/>
    </source>
</evidence>
<keyword evidence="13" id="KW-0862">Zinc</keyword>
<evidence type="ECO:0000256" key="5">
    <source>
        <dbReference type="ARBA" id="ARBA00001954"/>
    </source>
</evidence>
<dbReference type="GO" id="GO:0005737">
    <property type="term" value="C:cytoplasm"/>
    <property type="evidence" value="ECO:0007669"/>
    <property type="project" value="UniProtKB-ARBA"/>
</dbReference>
<reference evidence="15" key="1">
    <citation type="journal article" date="2014" name="Int. J. Syst. Evol. Microbiol.">
        <title>Complete genome sequence of Corynebacterium casei LMG S-19264T (=DSM 44701T), isolated from a smear-ripened cheese.</title>
        <authorList>
            <consortium name="US DOE Joint Genome Institute (JGI-PGF)"/>
            <person name="Walter F."/>
            <person name="Albersmeier A."/>
            <person name="Kalinowski J."/>
            <person name="Ruckert C."/>
        </authorList>
    </citation>
    <scope>NUCLEOTIDE SEQUENCE</scope>
    <source>
        <strain evidence="15">JCM 17251</strain>
    </source>
</reference>
<keyword evidence="8 10" id="KW-0479">Metal-binding</keyword>
<evidence type="ECO:0000256" key="13">
    <source>
        <dbReference type="PIRSR" id="PIRSR001461-2"/>
    </source>
</evidence>
<comment type="function">
    <text evidence="10">Catalyzes the reversible epimerization of D-ribulose 5-phosphate to D-xylulose 5-phosphate.</text>
</comment>
<comment type="catalytic activity">
    <reaction evidence="1 10 11">
        <text>D-ribulose 5-phosphate = D-xylulose 5-phosphate</text>
        <dbReference type="Rhea" id="RHEA:13677"/>
        <dbReference type="ChEBI" id="CHEBI:57737"/>
        <dbReference type="ChEBI" id="CHEBI:58121"/>
        <dbReference type="EC" id="5.1.3.1"/>
    </reaction>
</comment>
<comment type="pathway">
    <text evidence="10">Carbohydrate degradation.</text>
</comment>
<comment type="cofactor">
    <cofactor evidence="5">
        <name>Fe(2+)</name>
        <dbReference type="ChEBI" id="CHEBI:29033"/>
    </cofactor>
</comment>
<keyword evidence="10 11" id="KW-0119">Carbohydrate metabolism</keyword>
<comment type="cofactor">
    <cofactor evidence="4">
        <name>Zn(2+)</name>
        <dbReference type="ChEBI" id="CHEBI:29105"/>
    </cofactor>
</comment>
<dbReference type="PANTHER" id="PTHR11749">
    <property type="entry name" value="RIBULOSE-5-PHOSPHATE-3-EPIMERASE"/>
    <property type="match status" value="1"/>
</dbReference>
<dbReference type="Proteomes" id="UP000624041">
    <property type="component" value="Unassembled WGS sequence"/>
</dbReference>
<dbReference type="PROSITE" id="PS01086">
    <property type="entry name" value="RIBUL_P_3_EPIMER_2"/>
    <property type="match status" value="1"/>
</dbReference>
<feature type="binding site" evidence="10 13">
    <location>
        <position position="174"/>
    </location>
    <ligand>
        <name>a divalent metal cation</name>
        <dbReference type="ChEBI" id="CHEBI:60240"/>
    </ligand>
</feature>
<dbReference type="FunFam" id="3.20.20.70:FF:000004">
    <property type="entry name" value="Ribulose-phosphate 3-epimerase"/>
    <property type="match status" value="1"/>
</dbReference>
<accession>A0A917XR21</accession>
<dbReference type="PROSITE" id="PS01085">
    <property type="entry name" value="RIBUL_P_3_EPIMER_1"/>
    <property type="match status" value="1"/>
</dbReference>
<comment type="similarity">
    <text evidence="6 10 11">Belongs to the ribulose-phosphate 3-epimerase family.</text>
</comment>
<evidence type="ECO:0000256" key="1">
    <source>
        <dbReference type="ARBA" id="ARBA00001782"/>
    </source>
</evidence>
<gene>
    <name evidence="10 15" type="primary">rpe</name>
    <name evidence="15" type="ORF">GCM10007971_02120</name>
</gene>
<feature type="binding site" evidence="10 13">
    <location>
        <position position="65"/>
    </location>
    <ligand>
        <name>a divalent metal cation</name>
        <dbReference type="ChEBI" id="CHEBI:60240"/>
    </ligand>
</feature>
<dbReference type="NCBIfam" id="TIGR01163">
    <property type="entry name" value="rpe"/>
    <property type="match status" value="1"/>
</dbReference>
<proteinExistence type="inferred from homology"/>
<organism evidence="15 16">
    <name type="scientific">Oceanobacillus indicireducens</name>
    <dbReference type="NCBI Taxonomy" id="1004261"/>
    <lineage>
        <taxon>Bacteria</taxon>
        <taxon>Bacillati</taxon>
        <taxon>Bacillota</taxon>
        <taxon>Bacilli</taxon>
        <taxon>Bacillales</taxon>
        <taxon>Bacillaceae</taxon>
        <taxon>Oceanobacillus</taxon>
    </lineage>
</organism>
<dbReference type="GO" id="GO:0004750">
    <property type="term" value="F:D-ribulose-phosphate 3-epimerase activity"/>
    <property type="evidence" value="ECO:0007669"/>
    <property type="project" value="UniProtKB-UniRule"/>
</dbReference>
<evidence type="ECO:0000313" key="16">
    <source>
        <dbReference type="Proteomes" id="UP000624041"/>
    </source>
</evidence>
<dbReference type="EMBL" id="BMOS01000001">
    <property type="protein sequence ID" value="GGN49494.1"/>
    <property type="molecule type" value="Genomic_DNA"/>
</dbReference>